<dbReference type="InterPro" id="IPR012902">
    <property type="entry name" value="N_methyl_site"/>
</dbReference>
<dbReference type="Proteomes" id="UP000286806">
    <property type="component" value="Unassembled WGS sequence"/>
</dbReference>
<keyword evidence="3" id="KW-1133">Transmembrane helix</keyword>
<feature type="region of interest" description="Disordered" evidence="2">
    <location>
        <begin position="98"/>
        <end position="126"/>
    </location>
</feature>
<gene>
    <name evidence="4" type="ORF">SFMTTN_2491</name>
</gene>
<keyword evidence="5" id="KW-1185">Reference proteome</keyword>
<dbReference type="SUPFAM" id="SSF54523">
    <property type="entry name" value="Pili subunits"/>
    <property type="match status" value="1"/>
</dbReference>
<protein>
    <submittedName>
        <fullName evidence="4">Predicted secretion system X protein GspG-like 2</fullName>
    </submittedName>
</protein>
<keyword evidence="3" id="KW-0812">Transmembrane</keyword>
<keyword evidence="1" id="KW-0488">Methylation</keyword>
<dbReference type="RefSeq" id="WP_124705454.1">
    <property type="nucleotide sequence ID" value="NZ_BGOW01000024.1"/>
</dbReference>
<dbReference type="InterPro" id="IPR000983">
    <property type="entry name" value="Bac_GSPG_pilin"/>
</dbReference>
<dbReference type="AlphaFoldDB" id="A0A401JGB3"/>
<dbReference type="PRINTS" id="PR00813">
    <property type="entry name" value="BCTERIALGSPG"/>
</dbReference>
<feature type="transmembrane region" description="Helical" evidence="3">
    <location>
        <begin position="12"/>
        <end position="33"/>
    </location>
</feature>
<name>A0A401JGB3_9PROT</name>
<dbReference type="PROSITE" id="PS00409">
    <property type="entry name" value="PROKAR_NTER_METHYL"/>
    <property type="match status" value="1"/>
</dbReference>
<evidence type="ECO:0000256" key="1">
    <source>
        <dbReference type="ARBA" id="ARBA00022481"/>
    </source>
</evidence>
<evidence type="ECO:0000313" key="5">
    <source>
        <dbReference type="Proteomes" id="UP000286806"/>
    </source>
</evidence>
<dbReference type="GO" id="GO:0015628">
    <property type="term" value="P:protein secretion by the type II secretion system"/>
    <property type="evidence" value="ECO:0007669"/>
    <property type="project" value="InterPro"/>
</dbReference>
<dbReference type="InterPro" id="IPR045584">
    <property type="entry name" value="Pilin-like"/>
</dbReference>
<reference evidence="4 5" key="1">
    <citation type="journal article" date="2019" name="Front. Microbiol.">
        <title>Genomes of Neutrophilic Sulfur-Oxidizing Chemolithoautotrophs Representing 9 Proteobacterial Species From 8 Genera.</title>
        <authorList>
            <person name="Watanabe T."/>
            <person name="Kojima H."/>
            <person name="Umezawa K."/>
            <person name="Hori C."/>
            <person name="Takasuka T.E."/>
            <person name="Kato Y."/>
            <person name="Fukui M."/>
        </authorList>
    </citation>
    <scope>NUCLEOTIDE SEQUENCE [LARGE SCALE GENOMIC DNA]</scope>
    <source>
        <strain evidence="4 5">TTN</strain>
    </source>
</reference>
<dbReference type="PANTHER" id="PTHR30093:SF47">
    <property type="entry name" value="TYPE IV PILUS NON-CORE MINOR PILIN PILE"/>
    <property type="match status" value="1"/>
</dbReference>
<dbReference type="EMBL" id="BGOW01000024">
    <property type="protein sequence ID" value="GBL46667.1"/>
    <property type="molecule type" value="Genomic_DNA"/>
</dbReference>
<accession>A0A401JGB3</accession>
<dbReference type="PANTHER" id="PTHR30093">
    <property type="entry name" value="GENERAL SECRETION PATHWAY PROTEIN G"/>
    <property type="match status" value="1"/>
</dbReference>
<sequence length="126" mass="13821">MTRKIARGFTLIELLVVMAIIALLLSIATPRYFNSVDKTKEAVLRQDLSTLRDAIDKYYGDTGKYPDTLDDLVSKKYLRKLPVDPVTDSASTWVTVPPADADQGGVYDLHSGAPGNGRDGTPYSGW</sequence>
<evidence type="ECO:0000256" key="2">
    <source>
        <dbReference type="SAM" id="MobiDB-lite"/>
    </source>
</evidence>
<dbReference type="GO" id="GO:0015627">
    <property type="term" value="C:type II protein secretion system complex"/>
    <property type="evidence" value="ECO:0007669"/>
    <property type="project" value="InterPro"/>
</dbReference>
<proteinExistence type="predicted"/>
<organism evidence="4 5">
    <name type="scientific">Sulfuriferula multivorans</name>
    <dbReference type="NCBI Taxonomy" id="1559896"/>
    <lineage>
        <taxon>Bacteria</taxon>
        <taxon>Pseudomonadati</taxon>
        <taxon>Pseudomonadota</taxon>
        <taxon>Betaproteobacteria</taxon>
        <taxon>Nitrosomonadales</taxon>
        <taxon>Sulfuricellaceae</taxon>
        <taxon>Sulfuriferula</taxon>
    </lineage>
</organism>
<comment type="caution">
    <text evidence="4">The sequence shown here is derived from an EMBL/GenBank/DDBJ whole genome shotgun (WGS) entry which is preliminary data.</text>
</comment>
<dbReference type="Gene3D" id="3.30.700.10">
    <property type="entry name" value="Glycoprotein, Type 4 Pilin"/>
    <property type="match status" value="1"/>
</dbReference>
<dbReference type="Pfam" id="PF07963">
    <property type="entry name" value="N_methyl"/>
    <property type="match status" value="1"/>
</dbReference>
<evidence type="ECO:0000313" key="4">
    <source>
        <dbReference type="EMBL" id="GBL46667.1"/>
    </source>
</evidence>
<dbReference type="NCBIfam" id="TIGR02532">
    <property type="entry name" value="IV_pilin_GFxxxE"/>
    <property type="match status" value="1"/>
</dbReference>
<evidence type="ECO:0000256" key="3">
    <source>
        <dbReference type="SAM" id="Phobius"/>
    </source>
</evidence>
<dbReference type="OrthoDB" id="9795612at2"/>
<keyword evidence="3" id="KW-0472">Membrane</keyword>